<feature type="non-terminal residue" evidence="1">
    <location>
        <position position="1"/>
    </location>
</feature>
<protein>
    <submittedName>
        <fullName evidence="1">Uncharacterized protein</fullName>
    </submittedName>
</protein>
<sequence>DVRSELTALGMPYDRVEEMIQTKIKPTQPERVEGEKDLTKAEIYAGVKKGVIGWDEGLDLLQDLGYGLEEAQFILEVRVGVAEGSPETYSEFKEWTQRYRLAMGLEAKIPPIELQEAEKALKEAEAELKAKIAEGLKEEKLLPYLKAKDDAAYRYRQLLTQWREATKES</sequence>
<name>X1TGH8_9ZZZZ</name>
<dbReference type="AlphaFoldDB" id="X1TGH8"/>
<accession>X1TGH8</accession>
<gene>
    <name evidence="1" type="ORF">S12H4_15275</name>
</gene>
<reference evidence="1" key="1">
    <citation type="journal article" date="2014" name="Front. Microbiol.">
        <title>High frequency of phylogenetically diverse reductive dehalogenase-homologous genes in deep subseafloor sedimentary metagenomes.</title>
        <authorList>
            <person name="Kawai M."/>
            <person name="Futagami T."/>
            <person name="Toyoda A."/>
            <person name="Takaki Y."/>
            <person name="Nishi S."/>
            <person name="Hori S."/>
            <person name="Arai W."/>
            <person name="Tsubouchi T."/>
            <person name="Morono Y."/>
            <person name="Uchiyama I."/>
            <person name="Ito T."/>
            <person name="Fujiyama A."/>
            <person name="Inagaki F."/>
            <person name="Takami H."/>
        </authorList>
    </citation>
    <scope>NUCLEOTIDE SEQUENCE</scope>
    <source>
        <strain evidence="1">Expedition CK06-06</strain>
    </source>
</reference>
<evidence type="ECO:0000313" key="1">
    <source>
        <dbReference type="EMBL" id="GAI86690.1"/>
    </source>
</evidence>
<proteinExistence type="predicted"/>
<comment type="caution">
    <text evidence="1">The sequence shown here is derived from an EMBL/GenBank/DDBJ whole genome shotgun (WGS) entry which is preliminary data.</text>
</comment>
<organism evidence="1">
    <name type="scientific">marine sediment metagenome</name>
    <dbReference type="NCBI Taxonomy" id="412755"/>
    <lineage>
        <taxon>unclassified sequences</taxon>
        <taxon>metagenomes</taxon>
        <taxon>ecological metagenomes</taxon>
    </lineage>
</organism>
<dbReference type="EMBL" id="BARW01007324">
    <property type="protein sequence ID" value="GAI86690.1"/>
    <property type="molecule type" value="Genomic_DNA"/>
</dbReference>